<dbReference type="RefSeq" id="WP_090489354.1">
    <property type="nucleotide sequence ID" value="NZ_BJVY01000006.1"/>
</dbReference>
<evidence type="ECO:0000313" key="3">
    <source>
        <dbReference type="Proteomes" id="UP000198717"/>
    </source>
</evidence>
<dbReference type="AlphaFoldDB" id="A0A511H8F9"/>
<dbReference type="Proteomes" id="UP000321224">
    <property type="component" value="Unassembled WGS sequence"/>
</dbReference>
<dbReference type="Proteomes" id="UP000198717">
    <property type="component" value="Unassembled WGS sequence"/>
</dbReference>
<evidence type="ECO:0000313" key="2">
    <source>
        <dbReference type="EMBL" id="SDD93433.1"/>
    </source>
</evidence>
<protein>
    <submittedName>
        <fullName evidence="1">Uncharacterized protein</fullName>
    </submittedName>
</protein>
<gene>
    <name evidence="1" type="ORF">MVI01_16040</name>
    <name evidence="2" type="ORF">SAMN04488504_103304</name>
</gene>
<sequence length="86" mass="10354">MSTKRYFKRDAESEYGEGICYMEITGDWPSRQIEIYGETWLWGDEKHLEHLADQPFEVLDLSEEYEIPSEEFERAWQEAMKRTPSK</sequence>
<proteinExistence type="predicted"/>
<dbReference type="EMBL" id="FNAJ01000003">
    <property type="protein sequence ID" value="SDD93433.1"/>
    <property type="molecule type" value="Genomic_DNA"/>
</dbReference>
<accession>A0A511H8F9</accession>
<evidence type="ECO:0000313" key="1">
    <source>
        <dbReference type="EMBL" id="GEL69820.1"/>
    </source>
</evidence>
<name>A0A511H8F9_9BACT</name>
<reference evidence="1 4" key="2">
    <citation type="submission" date="2019-07" db="EMBL/GenBank/DDBJ databases">
        <title>Whole genome shotgun sequence of Myxococcus virescens NBRC 100334.</title>
        <authorList>
            <person name="Hosoyama A."/>
            <person name="Uohara A."/>
            <person name="Ohji S."/>
            <person name="Ichikawa N."/>
        </authorList>
    </citation>
    <scope>NUCLEOTIDE SEQUENCE [LARGE SCALE GENOMIC DNA]</scope>
    <source>
        <strain evidence="1 4">NBRC 100334</strain>
    </source>
</reference>
<keyword evidence="3" id="KW-1185">Reference proteome</keyword>
<reference evidence="2 3" key="1">
    <citation type="submission" date="2016-10" db="EMBL/GenBank/DDBJ databases">
        <authorList>
            <person name="Varghese N."/>
            <person name="Submissions S."/>
        </authorList>
    </citation>
    <scope>NUCLEOTIDE SEQUENCE [LARGE SCALE GENOMIC DNA]</scope>
    <source>
        <strain evidence="2 3">DSM 2260</strain>
    </source>
</reference>
<dbReference type="EMBL" id="BJVY01000006">
    <property type="protein sequence ID" value="GEL69820.1"/>
    <property type="molecule type" value="Genomic_DNA"/>
</dbReference>
<organism evidence="1 4">
    <name type="scientific">Myxococcus virescens</name>
    <dbReference type="NCBI Taxonomy" id="83456"/>
    <lineage>
        <taxon>Bacteria</taxon>
        <taxon>Pseudomonadati</taxon>
        <taxon>Myxococcota</taxon>
        <taxon>Myxococcia</taxon>
        <taxon>Myxococcales</taxon>
        <taxon>Cystobacterineae</taxon>
        <taxon>Myxococcaceae</taxon>
        <taxon>Myxococcus</taxon>
    </lineage>
</organism>
<evidence type="ECO:0000313" key="4">
    <source>
        <dbReference type="Proteomes" id="UP000321224"/>
    </source>
</evidence>
<comment type="caution">
    <text evidence="1">The sequence shown here is derived from an EMBL/GenBank/DDBJ whole genome shotgun (WGS) entry which is preliminary data.</text>
</comment>